<evidence type="ECO:0000313" key="10">
    <source>
        <dbReference type="EMBL" id="MFC5286604.1"/>
    </source>
</evidence>
<dbReference type="PROSITE" id="PS51257">
    <property type="entry name" value="PROKAR_LIPOPROTEIN"/>
    <property type="match status" value="1"/>
</dbReference>
<comment type="caution">
    <text evidence="10">The sequence shown here is derived from an EMBL/GenBank/DDBJ whole genome shotgun (WGS) entry which is preliminary data.</text>
</comment>
<evidence type="ECO:0000256" key="1">
    <source>
        <dbReference type="ARBA" id="ARBA00001947"/>
    </source>
</evidence>
<evidence type="ECO:0000256" key="3">
    <source>
        <dbReference type="ARBA" id="ARBA00022670"/>
    </source>
</evidence>
<evidence type="ECO:0000256" key="6">
    <source>
        <dbReference type="ARBA" id="ARBA00023049"/>
    </source>
</evidence>
<dbReference type="PROSITE" id="PS52035">
    <property type="entry name" value="PEPTIDASE_M14"/>
    <property type="match status" value="1"/>
</dbReference>
<reference evidence="11" key="1">
    <citation type="journal article" date="2019" name="Int. J. Syst. Evol. Microbiol.">
        <title>The Global Catalogue of Microorganisms (GCM) 10K type strain sequencing project: providing services to taxonomists for standard genome sequencing and annotation.</title>
        <authorList>
            <consortium name="The Broad Institute Genomics Platform"/>
            <consortium name="The Broad Institute Genome Sequencing Center for Infectious Disease"/>
            <person name="Wu L."/>
            <person name="Ma J."/>
        </authorList>
    </citation>
    <scope>NUCLEOTIDE SEQUENCE [LARGE SCALE GENOMIC DNA]</scope>
    <source>
        <strain evidence="11">CCUG 59778</strain>
    </source>
</reference>
<protein>
    <submittedName>
        <fullName evidence="10">M14 family zinc carboxypeptidase</fullName>
    </submittedName>
</protein>
<keyword evidence="3" id="KW-0645">Protease</keyword>
<dbReference type="SUPFAM" id="SSF53187">
    <property type="entry name" value="Zn-dependent exopeptidases"/>
    <property type="match status" value="1"/>
</dbReference>
<keyword evidence="5" id="KW-0862">Zinc</keyword>
<dbReference type="PANTHER" id="PTHR11705:SF143">
    <property type="entry name" value="SLL0236 PROTEIN"/>
    <property type="match status" value="1"/>
</dbReference>
<evidence type="ECO:0000256" key="5">
    <source>
        <dbReference type="ARBA" id="ARBA00022833"/>
    </source>
</evidence>
<keyword evidence="10" id="KW-0121">Carboxypeptidase</keyword>
<keyword evidence="6" id="KW-0482">Metalloprotease</keyword>
<dbReference type="RefSeq" id="WP_378244689.1">
    <property type="nucleotide sequence ID" value="NZ_JBHSKF010000002.1"/>
</dbReference>
<evidence type="ECO:0000256" key="7">
    <source>
        <dbReference type="PROSITE-ProRule" id="PRU01379"/>
    </source>
</evidence>
<accession>A0ABW0EL01</accession>
<gene>
    <name evidence="10" type="ORF">ACFPM7_06035</name>
</gene>
<dbReference type="Pfam" id="PF00246">
    <property type="entry name" value="Peptidase_M14"/>
    <property type="match status" value="1"/>
</dbReference>
<dbReference type="Gene3D" id="3.40.630.10">
    <property type="entry name" value="Zn peptidases"/>
    <property type="match status" value="1"/>
</dbReference>
<name>A0ABW0EL01_9PSEU</name>
<dbReference type="EMBL" id="JBHSKF010000002">
    <property type="protein sequence ID" value="MFC5286604.1"/>
    <property type="molecule type" value="Genomic_DNA"/>
</dbReference>
<feature type="signal peptide" evidence="8">
    <location>
        <begin position="1"/>
        <end position="31"/>
    </location>
</feature>
<evidence type="ECO:0000256" key="2">
    <source>
        <dbReference type="ARBA" id="ARBA00005988"/>
    </source>
</evidence>
<proteinExistence type="inferred from homology"/>
<sequence>MPTLRPRSGSVTAAVLFLAACTALTSPPAAGQTTAPTRDGYSANGADRNQVAALDVPTARSAVLATGENRVRPNQGYPRQTSLRVYPEDAADRSIKLGLHPYHAIAPKLNALQRRSDRISVEVVGQSTLGRDLYLVTVTAPESAREARDQLRWKELIEDDPVRAARDRGLRRGYKAPIWINNNIHGDEWEGTDGALRLIEHFATTSDRATLSLLRRTRIYFTVTANPDGRNAGTRQNAAGFDLNRDFATASQPETRAMRDIGLSTQPLVMLDEHGYTGDTLIEPATAPHGQNYEYDLYIKHAYANALGMEAAVNALGHAETEAVTIPFRDLAPGDWDDWPPIFTPMNVMYHGAVGHTVEIPLRVNRTAYTDLPVTELRRRSAINTEVATATMRAAITYTDTHREALIADQIELFRRGHAGEAQRFIPDGYVPGFGPEDRYSTTFARAWVIPSGRAQRSEPAAARLVDMLVENDIRVTRAHRAFTLGGRSYPAGSSVVDMRQPKRGLVGALLEAGGDVSLKVPQMYDISGWSLGLLWGATVDRVASGPVRVPGRPVVAAAPTGGVDAGPGRDLAITVRDGRDVRAVNDLLGLGLPLRRAADGSVIAPAAARAEVLAVADRHGVRFTAAAANVPGAPMRRPVIAGALAQDELKALRDMGFEVRPVTAAILNSGFDWSRVDTLYVSSGLRYTDLDPAAVSALDTFLGRGGVLTRGITGARFNADAGLLDARAVAGREDANGVVAVVNGDGVAAGALPHSFVYSPLWFTDLGADVTAEQRYAATPLVAGHWLPRADGTGGPAAAANQAAVVSGTDERGARVVLFGSEPMFRDHPKGLFAQTANAVYWASTAPVPAR</sequence>
<evidence type="ECO:0000313" key="11">
    <source>
        <dbReference type="Proteomes" id="UP001596157"/>
    </source>
</evidence>
<dbReference type="GO" id="GO:0004180">
    <property type="term" value="F:carboxypeptidase activity"/>
    <property type="evidence" value="ECO:0007669"/>
    <property type="project" value="UniProtKB-KW"/>
</dbReference>
<feature type="active site" description="Proton donor/acceptor" evidence="7">
    <location>
        <position position="359"/>
    </location>
</feature>
<feature type="chain" id="PRO_5045888891" evidence="8">
    <location>
        <begin position="32"/>
        <end position="852"/>
    </location>
</feature>
<dbReference type="InterPro" id="IPR000834">
    <property type="entry name" value="Peptidase_M14"/>
</dbReference>
<evidence type="ECO:0000259" key="9">
    <source>
        <dbReference type="PROSITE" id="PS52035"/>
    </source>
</evidence>
<comment type="similarity">
    <text evidence="2 7">Belongs to the peptidase M14 family.</text>
</comment>
<keyword evidence="11" id="KW-1185">Reference proteome</keyword>
<evidence type="ECO:0000256" key="4">
    <source>
        <dbReference type="ARBA" id="ARBA00022801"/>
    </source>
</evidence>
<evidence type="ECO:0000256" key="8">
    <source>
        <dbReference type="SAM" id="SignalP"/>
    </source>
</evidence>
<dbReference type="Proteomes" id="UP001596157">
    <property type="component" value="Unassembled WGS sequence"/>
</dbReference>
<dbReference type="PANTHER" id="PTHR11705">
    <property type="entry name" value="PROTEASE FAMILY M14 CARBOXYPEPTIDASE A,B"/>
    <property type="match status" value="1"/>
</dbReference>
<organism evidence="10 11">
    <name type="scientific">Actinokineospora guangxiensis</name>
    <dbReference type="NCBI Taxonomy" id="1490288"/>
    <lineage>
        <taxon>Bacteria</taxon>
        <taxon>Bacillati</taxon>
        <taxon>Actinomycetota</taxon>
        <taxon>Actinomycetes</taxon>
        <taxon>Pseudonocardiales</taxon>
        <taxon>Pseudonocardiaceae</taxon>
        <taxon>Actinokineospora</taxon>
    </lineage>
</organism>
<feature type="domain" description="Peptidase M14" evidence="9">
    <location>
        <begin position="98"/>
        <end position="395"/>
    </location>
</feature>
<keyword evidence="4" id="KW-0378">Hydrolase</keyword>
<comment type="cofactor">
    <cofactor evidence="1">
        <name>Zn(2+)</name>
        <dbReference type="ChEBI" id="CHEBI:29105"/>
    </cofactor>
</comment>
<dbReference type="SMART" id="SM00631">
    <property type="entry name" value="Zn_pept"/>
    <property type="match status" value="1"/>
</dbReference>
<keyword evidence="8" id="KW-0732">Signal</keyword>